<evidence type="ECO:0000313" key="1">
    <source>
        <dbReference type="EMBL" id="GMF01110.1"/>
    </source>
</evidence>
<comment type="caution">
    <text evidence="1">The sequence shown here is derived from an EMBL/GenBank/DDBJ whole genome shotgun (WGS) entry which is preliminary data.</text>
</comment>
<gene>
    <name evidence="1" type="ORF">Amon02_001116800</name>
</gene>
<dbReference type="Proteomes" id="UP001165064">
    <property type="component" value="Unassembled WGS sequence"/>
</dbReference>
<proteinExistence type="predicted"/>
<organism evidence="1 2">
    <name type="scientific">Ambrosiozyma monospora</name>
    <name type="common">Yeast</name>
    <name type="synonym">Endomycopsis monosporus</name>
    <dbReference type="NCBI Taxonomy" id="43982"/>
    <lineage>
        <taxon>Eukaryota</taxon>
        <taxon>Fungi</taxon>
        <taxon>Dikarya</taxon>
        <taxon>Ascomycota</taxon>
        <taxon>Saccharomycotina</taxon>
        <taxon>Pichiomycetes</taxon>
        <taxon>Pichiales</taxon>
        <taxon>Pichiaceae</taxon>
        <taxon>Ambrosiozyma</taxon>
    </lineage>
</organism>
<dbReference type="EMBL" id="BSXS01011707">
    <property type="protein sequence ID" value="GMF01110.1"/>
    <property type="molecule type" value="Genomic_DNA"/>
</dbReference>
<sequence>MVHLVLFIETRSSSVTSGTRHFQNLKVCLYALKLNGQYWKRAEKSLNVIYQFAESHGVVLNTFENTRVKLEEDYSNDGVYNSFDDVTKVKVEEDDQLPF</sequence>
<reference evidence="1" key="1">
    <citation type="submission" date="2023-04" db="EMBL/GenBank/DDBJ databases">
        <title>Ambrosiozyma monospora NBRC 10751.</title>
        <authorList>
            <person name="Ichikawa N."/>
            <person name="Sato H."/>
            <person name="Tonouchi N."/>
        </authorList>
    </citation>
    <scope>NUCLEOTIDE SEQUENCE</scope>
    <source>
        <strain evidence="1">NBRC 10751</strain>
    </source>
</reference>
<name>A0ACB5U3L9_AMBMO</name>
<protein>
    <submittedName>
        <fullName evidence="1">Unnamed protein product</fullName>
    </submittedName>
</protein>
<evidence type="ECO:0000313" key="2">
    <source>
        <dbReference type="Proteomes" id="UP001165064"/>
    </source>
</evidence>
<accession>A0ACB5U3L9</accession>
<keyword evidence="2" id="KW-1185">Reference proteome</keyword>